<evidence type="ECO:0000256" key="6">
    <source>
        <dbReference type="ARBA" id="ARBA00022989"/>
    </source>
</evidence>
<evidence type="ECO:0000256" key="5">
    <source>
        <dbReference type="ARBA" id="ARBA00022781"/>
    </source>
</evidence>
<feature type="transmembrane region" description="Helical" evidence="9">
    <location>
        <begin position="459"/>
        <end position="476"/>
    </location>
</feature>
<keyword evidence="8 9" id="KW-0472">Membrane</keyword>
<evidence type="ECO:0000313" key="12">
    <source>
        <dbReference type="Proteomes" id="UP000094389"/>
    </source>
</evidence>
<evidence type="ECO:0000256" key="8">
    <source>
        <dbReference type="ARBA" id="ARBA00023136"/>
    </source>
</evidence>
<dbReference type="EMBL" id="KV453930">
    <property type="protein sequence ID" value="ODV73512.1"/>
    <property type="molecule type" value="Genomic_DNA"/>
</dbReference>
<feature type="transmembrane region" description="Helical" evidence="9">
    <location>
        <begin position="763"/>
        <end position="786"/>
    </location>
</feature>
<evidence type="ECO:0000256" key="1">
    <source>
        <dbReference type="ARBA" id="ARBA00004141"/>
    </source>
</evidence>
<comment type="subcellular location">
    <subcellularLocation>
        <location evidence="1">Membrane</location>
        <topology evidence="1">Multi-pass membrane protein</topology>
    </subcellularLocation>
</comment>
<keyword evidence="7 9" id="KW-0406">Ion transport</keyword>
<feature type="transmembrane region" description="Helical" evidence="9">
    <location>
        <begin position="568"/>
        <end position="589"/>
    </location>
</feature>
<dbReference type="OMA" id="TYVQLYI"/>
<proteinExistence type="inferred from homology"/>
<evidence type="ECO:0000256" key="7">
    <source>
        <dbReference type="ARBA" id="ARBA00023065"/>
    </source>
</evidence>
<evidence type="ECO:0000256" key="9">
    <source>
        <dbReference type="RuleBase" id="RU361189"/>
    </source>
</evidence>
<organism evidence="11 12">
    <name type="scientific">Cyberlindnera jadinii (strain ATCC 18201 / CBS 1600 / BCRC 20928 / JCM 3617 / NBRC 0987 / NRRL Y-1542)</name>
    <name type="common">Torula yeast</name>
    <name type="synonym">Candida utilis</name>
    <dbReference type="NCBI Taxonomy" id="983966"/>
    <lineage>
        <taxon>Eukaryota</taxon>
        <taxon>Fungi</taxon>
        <taxon>Dikarya</taxon>
        <taxon>Ascomycota</taxon>
        <taxon>Saccharomycotina</taxon>
        <taxon>Saccharomycetes</taxon>
        <taxon>Phaffomycetales</taxon>
        <taxon>Phaffomycetaceae</taxon>
        <taxon>Cyberlindnera</taxon>
    </lineage>
</organism>
<evidence type="ECO:0000256" key="3">
    <source>
        <dbReference type="ARBA" id="ARBA00022448"/>
    </source>
</evidence>
<gene>
    <name evidence="11" type="ORF">CYBJADRAFT_167552</name>
</gene>
<dbReference type="Pfam" id="PF01496">
    <property type="entry name" value="V_ATPase_I"/>
    <property type="match status" value="1"/>
</dbReference>
<evidence type="ECO:0000256" key="10">
    <source>
        <dbReference type="SAM" id="Coils"/>
    </source>
</evidence>
<evidence type="ECO:0000256" key="2">
    <source>
        <dbReference type="ARBA" id="ARBA00009904"/>
    </source>
</evidence>
<feature type="transmembrane region" description="Helical" evidence="9">
    <location>
        <begin position="731"/>
        <end position="751"/>
    </location>
</feature>
<accession>A0A1E4S222</accession>
<name>A0A1E4S222_CYBJN</name>
<dbReference type="InterPro" id="IPR002490">
    <property type="entry name" value="V-ATPase_116kDa_su"/>
</dbReference>
<dbReference type="PANTHER" id="PTHR11629:SF59">
    <property type="entry name" value="V-TYPE PROTON ATPASE SUBUNIT A, GOLGI ISOFORM"/>
    <property type="match status" value="1"/>
</dbReference>
<keyword evidence="5 9" id="KW-0375">Hydrogen ion transport</keyword>
<comment type="function">
    <text evidence="9">Essential component of the vacuolar proton pump (V-ATPase), a multimeric enzyme that catalyzes the translocation of protons across the membranes. Required for assembly and activity of the V-ATPase.</text>
</comment>
<feature type="transmembrane region" description="Helical" evidence="9">
    <location>
        <begin position="414"/>
        <end position="438"/>
    </location>
</feature>
<dbReference type="AlphaFoldDB" id="A0A1E4S222"/>
<keyword evidence="10" id="KW-0175">Coiled coil</keyword>
<keyword evidence="6 9" id="KW-1133">Transmembrane helix</keyword>
<protein>
    <recommendedName>
        <fullName evidence="9">V-type proton ATPase subunit a</fullName>
    </recommendedName>
</protein>
<evidence type="ECO:0000256" key="4">
    <source>
        <dbReference type="ARBA" id="ARBA00022692"/>
    </source>
</evidence>
<dbReference type="OrthoDB" id="10264220at2759"/>
<feature type="coiled-coil region" evidence="10">
    <location>
        <begin position="100"/>
        <end position="127"/>
    </location>
</feature>
<sequence length="829" mass="94390">MPSFWGAQAGSAEMSFAELYIPLDTAREVVLALGEQGMVHFVDKNSDVSAFQRAFVKEIRRLDNTERQLRYLRNVIEHSHQIVMAHDAHLTLQPTSVTQIEQLSHDIDVLEQRVSQLESSYLSLVKRHASLIEHRQVLKGSRQFFQSGIQSQARISIDQVDNAPLLLEQESLEAGIQLSDLQDLTLNYVIGSIPTAKVDILNRILWRSLRGNLYMNSKPLEEPNEEKHSEEQVEKSVFIVFTHGQLLLSRVKKIVESLEGHVYNDIGSDPELYDQVVNDLNMKITDLTQVMFSTHQQLEAELFVIADQLEVWQAIVKREKMIYSTMNLFSDGSRGLVAEGWIPTSEIASVKNVLRDIEGSGSAVLSLLHTRKSPPTYHKTNKFTDAFQSIVDAYGVASYQEVNPGLATVVTFPFMFAIMFGDLGHGFIVFLIALLLVLKEKTLQYQKKDEIFDMAFSGRYILLLMGLFSMYTGLMYNDIFSRSMTLFHSGWEWPKVETAGETVVAERVGVYPFGLDWAWHGAENNLIFTNSYKMKLSILMGYMHMSYSFLFSLVNYRFRHSRVDIIGNFIPGLIFMQSIFGYLSFTIVFKWAHNWIEMGKPAPGLLNMLINMFLAPGTIDDELYPFQGFVQSILVLLALACVPMLLLYKPMTLRRKNNLAIQAGYTNIHEQEHTETVQDREEAAGDDFVITHSGSEDHEEFNFGDIMIHQVIHTIEFCLNCVSHTASYLRLWALSLAHAQLSSVLWSMTIANAFTSVDPKAPVQVIKCVVLFAMWFCLTVAILVMMEGTSAMLHSLRLHWVEAMSKFFEGEGYAYEPFNFQHINEEETL</sequence>
<feature type="transmembrane region" description="Helical" evidence="9">
    <location>
        <begin position="536"/>
        <end position="556"/>
    </location>
</feature>
<dbReference type="STRING" id="983966.A0A1E4S222"/>
<keyword evidence="3 9" id="KW-0813">Transport</keyword>
<dbReference type="GO" id="GO:0000220">
    <property type="term" value="C:vacuolar proton-transporting V-type ATPase, V0 domain"/>
    <property type="evidence" value="ECO:0007669"/>
    <property type="project" value="InterPro"/>
</dbReference>
<dbReference type="RefSeq" id="XP_020070551.1">
    <property type="nucleotide sequence ID" value="XM_020214961.1"/>
</dbReference>
<feature type="transmembrane region" description="Helical" evidence="9">
    <location>
        <begin position="629"/>
        <end position="648"/>
    </location>
</feature>
<reference evidence="11 12" key="1">
    <citation type="journal article" date="2016" name="Proc. Natl. Acad. Sci. U.S.A.">
        <title>Comparative genomics of biotechnologically important yeasts.</title>
        <authorList>
            <person name="Riley R."/>
            <person name="Haridas S."/>
            <person name="Wolfe K.H."/>
            <person name="Lopes M.R."/>
            <person name="Hittinger C.T."/>
            <person name="Goeker M."/>
            <person name="Salamov A.A."/>
            <person name="Wisecaver J.H."/>
            <person name="Long T.M."/>
            <person name="Calvey C.H."/>
            <person name="Aerts A.L."/>
            <person name="Barry K.W."/>
            <person name="Choi C."/>
            <person name="Clum A."/>
            <person name="Coughlan A.Y."/>
            <person name="Deshpande S."/>
            <person name="Douglass A.P."/>
            <person name="Hanson S.J."/>
            <person name="Klenk H.-P."/>
            <person name="LaButti K.M."/>
            <person name="Lapidus A."/>
            <person name="Lindquist E.A."/>
            <person name="Lipzen A.M."/>
            <person name="Meier-Kolthoff J.P."/>
            <person name="Ohm R.A."/>
            <person name="Otillar R.P."/>
            <person name="Pangilinan J.L."/>
            <person name="Peng Y."/>
            <person name="Rokas A."/>
            <person name="Rosa C.A."/>
            <person name="Scheuner C."/>
            <person name="Sibirny A.A."/>
            <person name="Slot J.C."/>
            <person name="Stielow J.B."/>
            <person name="Sun H."/>
            <person name="Kurtzman C.P."/>
            <person name="Blackwell M."/>
            <person name="Grigoriev I.V."/>
            <person name="Jeffries T.W."/>
        </authorList>
    </citation>
    <scope>NUCLEOTIDE SEQUENCE [LARGE SCALE GENOMIC DNA]</scope>
    <source>
        <strain evidence="12">ATCC 18201 / CBS 1600 / BCRC 20928 / JCM 3617 / NBRC 0987 / NRRL Y-1542</strain>
    </source>
</reference>
<keyword evidence="12" id="KW-1185">Reference proteome</keyword>
<dbReference type="GO" id="GO:0000329">
    <property type="term" value="C:fungal-type vacuole membrane"/>
    <property type="evidence" value="ECO:0007669"/>
    <property type="project" value="TreeGrafter"/>
</dbReference>
<dbReference type="InterPro" id="IPR026028">
    <property type="entry name" value="V-type_ATPase_116kDa_su_euka"/>
</dbReference>
<dbReference type="GO" id="GO:0046961">
    <property type="term" value="F:proton-transporting ATPase activity, rotational mechanism"/>
    <property type="evidence" value="ECO:0007669"/>
    <property type="project" value="InterPro"/>
</dbReference>
<dbReference type="GO" id="GO:0007035">
    <property type="term" value="P:vacuolar acidification"/>
    <property type="evidence" value="ECO:0007669"/>
    <property type="project" value="TreeGrafter"/>
</dbReference>
<dbReference type="GO" id="GO:0051117">
    <property type="term" value="F:ATPase binding"/>
    <property type="evidence" value="ECO:0007669"/>
    <property type="project" value="TreeGrafter"/>
</dbReference>
<dbReference type="GeneID" id="30989357"/>
<evidence type="ECO:0000313" key="11">
    <source>
        <dbReference type="EMBL" id="ODV73512.1"/>
    </source>
</evidence>
<keyword evidence="4 9" id="KW-0812">Transmembrane</keyword>
<dbReference type="PANTHER" id="PTHR11629">
    <property type="entry name" value="VACUOLAR PROTON ATPASES"/>
    <property type="match status" value="1"/>
</dbReference>
<dbReference type="Proteomes" id="UP000094389">
    <property type="component" value="Unassembled WGS sequence"/>
</dbReference>
<comment type="similarity">
    <text evidence="2 9">Belongs to the V-ATPase 116 kDa subunit family.</text>
</comment>
<dbReference type="PIRSF" id="PIRSF001293">
    <property type="entry name" value="ATP6V0A1"/>
    <property type="match status" value="1"/>
</dbReference>